<dbReference type="Proteomes" id="UP000190037">
    <property type="component" value="Unassembled WGS sequence"/>
</dbReference>
<dbReference type="PANTHER" id="PTHR43205:SF7">
    <property type="entry name" value="PROSTAGLANDIN REDUCTASE 1"/>
    <property type="match status" value="1"/>
</dbReference>
<dbReference type="PANTHER" id="PTHR43205">
    <property type="entry name" value="PROSTAGLANDIN REDUCTASE"/>
    <property type="match status" value="1"/>
</dbReference>
<dbReference type="SUPFAM" id="SSF51735">
    <property type="entry name" value="NAD(P)-binding Rossmann-fold domains"/>
    <property type="match status" value="1"/>
</dbReference>
<feature type="domain" description="Enoyl reductase (ER)" evidence="2">
    <location>
        <begin position="9"/>
        <end position="325"/>
    </location>
</feature>
<dbReference type="GO" id="GO:0016628">
    <property type="term" value="F:oxidoreductase activity, acting on the CH-CH group of donors, NAD or NADP as acceptor"/>
    <property type="evidence" value="ECO:0007669"/>
    <property type="project" value="InterPro"/>
</dbReference>
<reference evidence="3 4" key="1">
    <citation type="submission" date="2017-03" db="EMBL/GenBank/DDBJ databases">
        <title>Draft genome sequence of Streptomyces scabrisporus NF3, endophyte isolated from Amphipterygium adstringens.</title>
        <authorList>
            <person name="Vazquez M."/>
            <person name="Ceapa C.D."/>
            <person name="Rodriguez Luna D."/>
            <person name="Sanchez Esquivel S."/>
        </authorList>
    </citation>
    <scope>NUCLEOTIDE SEQUENCE [LARGE SCALE GENOMIC DNA]</scope>
    <source>
        <strain evidence="3 4">NF3</strain>
    </source>
</reference>
<dbReference type="FunFam" id="3.40.50.720:FF:000121">
    <property type="entry name" value="Prostaglandin reductase 2"/>
    <property type="match status" value="1"/>
</dbReference>
<dbReference type="InterPro" id="IPR036291">
    <property type="entry name" value="NAD(P)-bd_dom_sf"/>
</dbReference>
<dbReference type="Gene3D" id="3.90.180.10">
    <property type="entry name" value="Medium-chain alcohol dehydrogenases, catalytic domain"/>
    <property type="match status" value="1"/>
</dbReference>
<dbReference type="EMBL" id="MWQN01000002">
    <property type="protein sequence ID" value="OPC79443.1"/>
    <property type="molecule type" value="Genomic_DNA"/>
</dbReference>
<comment type="caution">
    <text evidence="3">The sequence shown here is derived from an EMBL/GenBank/DDBJ whole genome shotgun (WGS) entry which is preliminary data.</text>
</comment>
<evidence type="ECO:0000313" key="3">
    <source>
        <dbReference type="EMBL" id="OPC79443.1"/>
    </source>
</evidence>
<evidence type="ECO:0000259" key="2">
    <source>
        <dbReference type="SMART" id="SM00829"/>
    </source>
</evidence>
<dbReference type="SMART" id="SM00829">
    <property type="entry name" value="PKS_ER"/>
    <property type="match status" value="1"/>
</dbReference>
<evidence type="ECO:0000313" key="4">
    <source>
        <dbReference type="Proteomes" id="UP000190037"/>
    </source>
</evidence>
<gene>
    <name evidence="3" type="ORF">B4N89_32260</name>
</gene>
<dbReference type="InterPro" id="IPR020843">
    <property type="entry name" value="ER"/>
</dbReference>
<dbReference type="Pfam" id="PF16884">
    <property type="entry name" value="ADH_N_2"/>
    <property type="match status" value="1"/>
</dbReference>
<dbReference type="InterPro" id="IPR041694">
    <property type="entry name" value="ADH_N_2"/>
</dbReference>
<keyword evidence="4" id="KW-1185">Reference proteome</keyword>
<dbReference type="InterPro" id="IPR011032">
    <property type="entry name" value="GroES-like_sf"/>
</dbReference>
<name>A0A1T3NR98_9ACTN</name>
<dbReference type="AlphaFoldDB" id="A0A1T3NR98"/>
<dbReference type="InterPro" id="IPR013149">
    <property type="entry name" value="ADH-like_C"/>
</dbReference>
<proteinExistence type="predicted"/>
<dbReference type="SUPFAM" id="SSF50129">
    <property type="entry name" value="GroES-like"/>
    <property type="match status" value="1"/>
</dbReference>
<dbReference type="OrthoDB" id="9805663at2"/>
<accession>A0A1T3NR98</accession>
<keyword evidence="1" id="KW-0560">Oxidoreductase</keyword>
<organism evidence="3 4">
    <name type="scientific">Embleya scabrispora</name>
    <dbReference type="NCBI Taxonomy" id="159449"/>
    <lineage>
        <taxon>Bacteria</taxon>
        <taxon>Bacillati</taxon>
        <taxon>Actinomycetota</taxon>
        <taxon>Actinomycetes</taxon>
        <taxon>Kitasatosporales</taxon>
        <taxon>Streptomycetaceae</taxon>
        <taxon>Embleya</taxon>
    </lineage>
</organism>
<evidence type="ECO:0000256" key="1">
    <source>
        <dbReference type="ARBA" id="ARBA00023002"/>
    </source>
</evidence>
<sequence>MRLAARPSGLPAPTDWELTAEPVSEPADGRLLVEVSHISLDPAMRGWMNDVRSYIPPVRIGEVMRAGAIGRVLASRHPDFAVGDHVFGRFGVQEYAETDGEGVRRVDLGIAPPETHLGVLGATGLTAYFGLFDIGRPQPGQTVLVSGAAGAVGSVVGQLAKLEGCRAVGIAGGPDKCRTLTEEFGFDAAVDYKNDDVPAALRKHCPDGVDVFFDNVGGTILDAALTRLARGARVIVCGAISQYNNTEPAPGPSNYLSLLVNRASMTGMVVFDYADRYPEATAELAGWLADGRLRAREDVVEGDVTAFPETLLRLFTGANTGKLVLRIR</sequence>
<protein>
    <submittedName>
        <fullName evidence="3">NADP-dependent oxidoreductase</fullName>
    </submittedName>
</protein>
<dbReference type="CDD" id="cd05288">
    <property type="entry name" value="PGDH"/>
    <property type="match status" value="1"/>
</dbReference>
<dbReference type="InterPro" id="IPR045010">
    <property type="entry name" value="MDR_fam"/>
</dbReference>
<dbReference type="Pfam" id="PF00107">
    <property type="entry name" value="ADH_zinc_N"/>
    <property type="match status" value="1"/>
</dbReference>
<dbReference type="Gene3D" id="3.40.50.720">
    <property type="entry name" value="NAD(P)-binding Rossmann-like Domain"/>
    <property type="match status" value="1"/>
</dbReference>
<dbReference type="STRING" id="159449.B4N89_32260"/>